<dbReference type="InterPro" id="IPR055729">
    <property type="entry name" value="DUF7305"/>
</dbReference>
<dbReference type="Proteomes" id="UP000247099">
    <property type="component" value="Unassembled WGS sequence"/>
</dbReference>
<evidence type="ECO:0000256" key="1">
    <source>
        <dbReference type="SAM" id="Phobius"/>
    </source>
</evidence>
<feature type="transmembrane region" description="Helical" evidence="1">
    <location>
        <begin position="21"/>
        <end position="40"/>
    </location>
</feature>
<evidence type="ECO:0000259" key="2">
    <source>
        <dbReference type="Pfam" id="PF23981"/>
    </source>
</evidence>
<organism evidence="3 4">
    <name type="scientific">Coraliomargarita sinensis</name>
    <dbReference type="NCBI Taxonomy" id="2174842"/>
    <lineage>
        <taxon>Bacteria</taxon>
        <taxon>Pseudomonadati</taxon>
        <taxon>Verrucomicrobiota</taxon>
        <taxon>Opitutia</taxon>
        <taxon>Puniceicoccales</taxon>
        <taxon>Coraliomargaritaceae</taxon>
        <taxon>Coraliomargarita</taxon>
    </lineage>
</organism>
<keyword evidence="1" id="KW-1133">Transmembrane helix</keyword>
<keyword evidence="1" id="KW-0472">Membrane</keyword>
<dbReference type="OrthoDB" id="189117at2"/>
<dbReference type="AlphaFoldDB" id="A0A317ZGE2"/>
<dbReference type="EMBL" id="QHJQ01000003">
    <property type="protein sequence ID" value="PXA04500.1"/>
    <property type="molecule type" value="Genomic_DNA"/>
</dbReference>
<keyword evidence="1" id="KW-0812">Transmembrane</keyword>
<proteinExistence type="predicted"/>
<keyword evidence="4" id="KW-1185">Reference proteome</keyword>
<protein>
    <recommendedName>
        <fullName evidence="2">DUF7305 domain-containing protein</fullName>
    </recommendedName>
</protein>
<evidence type="ECO:0000313" key="3">
    <source>
        <dbReference type="EMBL" id="PXA04500.1"/>
    </source>
</evidence>
<dbReference type="RefSeq" id="WP_110130309.1">
    <property type="nucleotide sequence ID" value="NZ_QHJQ01000003.1"/>
</dbReference>
<accession>A0A317ZGE2</accession>
<sequence>MKKDTQLESHLHRSSRCRGSALITSVIFSFVIGALAVTFLKLATYEYSSAVRATLYSSSLNLAESGVEIGIEALTNNSVNASTWTTIEDDFLVDRGFTGDVRVVMLDAKSAQPTIYSEGIVNGHVAGDVTKQVKVTVSTGFYPFEKGFSARNGIRFSGNNVTLDSYNSKYGEYGELMDILGPQPSGYGHLGLNKNDDIFVASDLIDTVGETAVDQGNADVYGYVTVSPGNFASLGPNGVVTTYGSDSHDSSRVLSDFYADFPSEPHPSGSYDTTYSTINSATTITGSSSESSPTYYDVSDISLSGNGDDLVIDGHVVLVMNGENADINVSGNGGITINSGGSLTIYTADDVNIAGNGVANVDGVPSDFYVFGTAPETVADDGTVSASQEISISGNGQLASAVYAPSANVSLDGGGSNGSVMGGVVGFYATITGGSSFHFDEALRDEIRNTGGYTIDSWLEMTGETAATTRKDLSSYF</sequence>
<dbReference type="Pfam" id="PF23981">
    <property type="entry name" value="DUF7305"/>
    <property type="match status" value="1"/>
</dbReference>
<name>A0A317ZGE2_9BACT</name>
<reference evidence="3 4" key="1">
    <citation type="submission" date="2018-05" db="EMBL/GenBank/DDBJ databases">
        <title>Coraliomargarita sinensis sp. nov., isolated from a marine solar saltern.</title>
        <authorList>
            <person name="Zhou L.Y."/>
        </authorList>
    </citation>
    <scope>NUCLEOTIDE SEQUENCE [LARGE SCALE GENOMIC DNA]</scope>
    <source>
        <strain evidence="3 4">WN38</strain>
    </source>
</reference>
<gene>
    <name evidence="3" type="ORF">DDZ13_04815</name>
</gene>
<dbReference type="InParanoid" id="A0A317ZGE2"/>
<comment type="caution">
    <text evidence="3">The sequence shown here is derived from an EMBL/GenBank/DDBJ whole genome shotgun (WGS) entry which is preliminary data.</text>
</comment>
<feature type="domain" description="DUF7305" evidence="2">
    <location>
        <begin position="279"/>
        <end position="445"/>
    </location>
</feature>
<evidence type="ECO:0000313" key="4">
    <source>
        <dbReference type="Proteomes" id="UP000247099"/>
    </source>
</evidence>